<accession>A0A6J7WRW1</accession>
<protein>
    <submittedName>
        <fullName evidence="1">Uncharacterized protein</fullName>
    </submittedName>
</protein>
<sequence length="80" mass="9209">MMQIEFLPMYGTWDDWNGNMVHYFGEQQFPIVPEPEWLTLANAIALNPVFDKYNVPAPESYADWRQWALALTESVNGDGA</sequence>
<gene>
    <name evidence="1" type="ORF">UFOVP229_83</name>
</gene>
<evidence type="ECO:0000313" key="1">
    <source>
        <dbReference type="EMBL" id="CAB5219515.1"/>
    </source>
</evidence>
<dbReference type="EMBL" id="LR798271">
    <property type="protein sequence ID" value="CAB5219515.1"/>
    <property type="molecule type" value="Genomic_DNA"/>
</dbReference>
<reference evidence="1" key="1">
    <citation type="submission" date="2020-05" db="EMBL/GenBank/DDBJ databases">
        <authorList>
            <person name="Chiriac C."/>
            <person name="Salcher M."/>
            <person name="Ghai R."/>
            <person name="Kavagutti S V."/>
        </authorList>
    </citation>
    <scope>NUCLEOTIDE SEQUENCE</scope>
</reference>
<organism evidence="1">
    <name type="scientific">uncultured Caudovirales phage</name>
    <dbReference type="NCBI Taxonomy" id="2100421"/>
    <lineage>
        <taxon>Viruses</taxon>
        <taxon>Duplodnaviria</taxon>
        <taxon>Heunggongvirae</taxon>
        <taxon>Uroviricota</taxon>
        <taxon>Caudoviricetes</taxon>
        <taxon>Peduoviridae</taxon>
        <taxon>Maltschvirus</taxon>
        <taxon>Maltschvirus maltsch</taxon>
    </lineage>
</organism>
<proteinExistence type="predicted"/>
<name>A0A6J7WRW1_9CAUD</name>